<organism evidence="3 4">
    <name type="scientific">Flavobacterium chuncheonense</name>
    <dbReference type="NCBI Taxonomy" id="2026653"/>
    <lineage>
        <taxon>Bacteria</taxon>
        <taxon>Pseudomonadati</taxon>
        <taxon>Bacteroidota</taxon>
        <taxon>Flavobacteriia</taxon>
        <taxon>Flavobacteriales</taxon>
        <taxon>Flavobacteriaceae</taxon>
        <taxon>Flavobacterium</taxon>
    </lineage>
</organism>
<keyword evidence="4" id="KW-1185">Reference proteome</keyword>
<dbReference type="Proteomes" id="UP001597534">
    <property type="component" value="Unassembled WGS sequence"/>
</dbReference>
<feature type="domain" description="Peptidase M14" evidence="2">
    <location>
        <begin position="15"/>
        <end position="290"/>
    </location>
</feature>
<dbReference type="GO" id="GO:0004180">
    <property type="term" value="F:carboxypeptidase activity"/>
    <property type="evidence" value="ECO:0007669"/>
    <property type="project" value="UniProtKB-KW"/>
</dbReference>
<keyword evidence="3" id="KW-0121">Carboxypeptidase</keyword>
<evidence type="ECO:0000313" key="3">
    <source>
        <dbReference type="EMBL" id="MFD2890700.1"/>
    </source>
</evidence>
<dbReference type="EMBL" id="JBHUPC010000006">
    <property type="protein sequence ID" value="MFD2890700.1"/>
    <property type="molecule type" value="Genomic_DNA"/>
</dbReference>
<keyword evidence="3" id="KW-0378">Hydrolase</keyword>
<evidence type="ECO:0000259" key="2">
    <source>
        <dbReference type="PROSITE" id="PS52035"/>
    </source>
</evidence>
<gene>
    <name evidence="3" type="ORF">ACFS5J_01565</name>
</gene>
<comment type="caution">
    <text evidence="1">Lacks conserved residue(s) required for the propagation of feature annotation.</text>
</comment>
<comment type="caution">
    <text evidence="3">The sequence shown here is derived from an EMBL/GenBank/DDBJ whole genome shotgun (WGS) entry which is preliminary data.</text>
</comment>
<proteinExistence type="inferred from homology"/>
<keyword evidence="3" id="KW-0645">Protease</keyword>
<evidence type="ECO:0000256" key="1">
    <source>
        <dbReference type="PROSITE-ProRule" id="PRU01379"/>
    </source>
</evidence>
<dbReference type="EC" id="3.4.17.-" evidence="3"/>
<dbReference type="SUPFAM" id="SSF53187">
    <property type="entry name" value="Zn-dependent exopeptidases"/>
    <property type="match status" value="1"/>
</dbReference>
<dbReference type="CDD" id="cd06239">
    <property type="entry name" value="M14-like"/>
    <property type="match status" value="1"/>
</dbReference>
<dbReference type="Pfam" id="PF00246">
    <property type="entry name" value="Peptidase_M14"/>
    <property type="match status" value="1"/>
</dbReference>
<dbReference type="RefSeq" id="WP_379810174.1">
    <property type="nucleotide sequence ID" value="NZ_JBHUPC010000006.1"/>
</dbReference>
<dbReference type="InterPro" id="IPR000834">
    <property type="entry name" value="Peptidase_M14"/>
</dbReference>
<name>A0ABW5YIA2_9FLAO</name>
<sequence>MNTLQLATEYQVSQLQGKYITNEHIVKVLESLNDTFKISICGTSVKQKPIYAVQFGTGSKKILMWSQMHGNEPTTTKGLFDFFNLLNTDSIIAEQIASKFTLLCIPILNPDGAEAYTRVNANEIDLNRDALTITEPESKVLRGLLETFKPDLCFNLHDQRTIFGTEGTGLPATISFLAPAYNVEREYNPTRLAAIQIINRMNTVLKQYIPNQIGRFDDAFNVNCTGDYITSIGIPTILFEAGHFQNDYNREESRKYVFIALLTALVDFEENEVHRKQNDEQELNNYLRIPQNSKCFYDLIYRNIKTIDNNEEKMITFAAQFEENLVDGDIKFVAKIVAIDKLDEFKGHVEIDGKEMSFSADYGNFPEISKKADFYLNNMLKFINGLQFL</sequence>
<reference evidence="4" key="1">
    <citation type="journal article" date="2019" name="Int. J. Syst. Evol. Microbiol.">
        <title>The Global Catalogue of Microorganisms (GCM) 10K type strain sequencing project: providing services to taxonomists for standard genome sequencing and annotation.</title>
        <authorList>
            <consortium name="The Broad Institute Genomics Platform"/>
            <consortium name="The Broad Institute Genome Sequencing Center for Infectious Disease"/>
            <person name="Wu L."/>
            <person name="Ma J."/>
        </authorList>
    </citation>
    <scope>NUCLEOTIDE SEQUENCE [LARGE SCALE GENOMIC DNA]</scope>
    <source>
        <strain evidence="4">KCTC 22671</strain>
    </source>
</reference>
<evidence type="ECO:0000313" key="4">
    <source>
        <dbReference type="Proteomes" id="UP001597534"/>
    </source>
</evidence>
<dbReference type="Gene3D" id="3.40.630.10">
    <property type="entry name" value="Zn peptidases"/>
    <property type="match status" value="1"/>
</dbReference>
<accession>A0ABW5YIA2</accession>
<dbReference type="PROSITE" id="PS52035">
    <property type="entry name" value="PEPTIDASE_M14"/>
    <property type="match status" value="1"/>
</dbReference>
<comment type="similarity">
    <text evidence="1">Belongs to the peptidase M14 family.</text>
</comment>
<protein>
    <submittedName>
        <fullName evidence="3">M14 metallopeptidase family protein</fullName>
        <ecNumber evidence="3">3.4.17.-</ecNumber>
    </submittedName>
</protein>